<reference evidence="3" key="3">
    <citation type="submission" date="2022-01" db="EMBL/GenBank/DDBJ databases">
        <authorList>
            <person name="Rubenstein D.R."/>
        </authorList>
    </citation>
    <scope>NUCLEOTIDE SEQUENCE</scope>
    <source>
        <strain evidence="3">SS15</strain>
        <tissue evidence="3">Liver</tissue>
    </source>
</reference>
<reference evidence="3 4" key="2">
    <citation type="journal article" date="2021" name="J. Hered.">
        <title>Feather Gene Expression Elucidates the Developmental Basis of Plumage Iridescence in African Starlings.</title>
        <authorList>
            <person name="Rubenstein D.R."/>
            <person name="Corvelo A."/>
            <person name="MacManes M.D."/>
            <person name="Maia R."/>
            <person name="Narzisi G."/>
            <person name="Rousaki A."/>
            <person name="Vandenabeele P."/>
            <person name="Shawkey M.D."/>
            <person name="Solomon J."/>
        </authorList>
    </citation>
    <scope>NUCLEOTIDE SEQUENCE [LARGE SCALE GENOMIC DNA]</scope>
    <source>
        <strain evidence="3">SS15</strain>
    </source>
</reference>
<evidence type="ECO:0000313" key="2">
    <source>
        <dbReference type="EMBL" id="KAG0115972.1"/>
    </source>
</evidence>
<dbReference type="AlphaFoldDB" id="A0A835NHK0"/>
<dbReference type="Proteomes" id="UP000618051">
    <property type="component" value="Unassembled WGS sequence"/>
</dbReference>
<evidence type="ECO:0000256" key="1">
    <source>
        <dbReference type="SAM" id="MobiDB-lite"/>
    </source>
</evidence>
<comment type="caution">
    <text evidence="2">The sequence shown here is derived from an EMBL/GenBank/DDBJ whole genome shotgun (WGS) entry which is preliminary data.</text>
</comment>
<proteinExistence type="predicted"/>
<sequence>MRGPCLPTRAMGTLMPGSLQPSPATSGWPMTRMGTRRSMRTTSNLSSWTVWRGEWPSHGWQTCCSACMPRRRSDLGC</sequence>
<feature type="region of interest" description="Disordered" evidence="1">
    <location>
        <begin position="1"/>
        <end position="41"/>
    </location>
</feature>
<reference evidence="2" key="1">
    <citation type="submission" date="2020-10" db="EMBL/GenBank/DDBJ databases">
        <title>Feather gene expression reveals the developmental basis of iridescence in African starlings.</title>
        <authorList>
            <person name="Rubenstein D.R."/>
        </authorList>
    </citation>
    <scope>NUCLEOTIDE SEQUENCE</scope>
    <source>
        <strain evidence="2">SS15</strain>
        <tissue evidence="2">Liver</tissue>
    </source>
</reference>
<organism evidence="2">
    <name type="scientific">Lamprotornis superbus</name>
    <dbReference type="NCBI Taxonomy" id="245042"/>
    <lineage>
        <taxon>Eukaryota</taxon>
        <taxon>Metazoa</taxon>
        <taxon>Chordata</taxon>
        <taxon>Craniata</taxon>
        <taxon>Vertebrata</taxon>
        <taxon>Euteleostomi</taxon>
        <taxon>Archelosauria</taxon>
        <taxon>Archosauria</taxon>
        <taxon>Dinosauria</taxon>
        <taxon>Saurischia</taxon>
        <taxon>Theropoda</taxon>
        <taxon>Coelurosauria</taxon>
        <taxon>Aves</taxon>
        <taxon>Neognathae</taxon>
        <taxon>Neoaves</taxon>
        <taxon>Telluraves</taxon>
        <taxon>Australaves</taxon>
        <taxon>Passeriformes</taxon>
        <taxon>Sturnidae</taxon>
        <taxon>Lamprotornis</taxon>
    </lineage>
</organism>
<accession>A0A835NHK0</accession>
<name>A0A835NHK0_9PASS</name>
<keyword evidence="4" id="KW-1185">Reference proteome</keyword>
<evidence type="ECO:0000313" key="3">
    <source>
        <dbReference type="EMBL" id="KAI1229898.1"/>
    </source>
</evidence>
<gene>
    <name evidence="3" type="ORF">IHE44_0010603</name>
    <name evidence="2" type="ORF">IHE44_004795</name>
</gene>
<evidence type="ECO:0000313" key="4">
    <source>
        <dbReference type="Proteomes" id="UP000618051"/>
    </source>
</evidence>
<dbReference type="EMBL" id="JADDUC010000189">
    <property type="protein sequence ID" value="KAG0115972.1"/>
    <property type="molecule type" value="Genomic_DNA"/>
</dbReference>
<dbReference type="EMBL" id="JADDUC020000033">
    <property type="protein sequence ID" value="KAI1229898.1"/>
    <property type="molecule type" value="Genomic_DNA"/>
</dbReference>
<protein>
    <submittedName>
        <fullName evidence="2">Uncharacterized protein</fullName>
    </submittedName>
</protein>